<comment type="caution">
    <text evidence="8">The sequence shown here is derived from an EMBL/GenBank/DDBJ whole genome shotgun (WGS) entry which is preliminary data.</text>
</comment>
<organism evidence="8 9">
    <name type="scientific">Digitaria exilis</name>
    <dbReference type="NCBI Taxonomy" id="1010633"/>
    <lineage>
        <taxon>Eukaryota</taxon>
        <taxon>Viridiplantae</taxon>
        <taxon>Streptophyta</taxon>
        <taxon>Embryophyta</taxon>
        <taxon>Tracheophyta</taxon>
        <taxon>Spermatophyta</taxon>
        <taxon>Magnoliopsida</taxon>
        <taxon>Liliopsida</taxon>
        <taxon>Poales</taxon>
        <taxon>Poaceae</taxon>
        <taxon>PACMAD clade</taxon>
        <taxon>Panicoideae</taxon>
        <taxon>Panicodae</taxon>
        <taxon>Paniceae</taxon>
        <taxon>Anthephorinae</taxon>
        <taxon>Digitaria</taxon>
    </lineage>
</organism>
<evidence type="ECO:0000256" key="1">
    <source>
        <dbReference type="ARBA" id="ARBA00008894"/>
    </source>
</evidence>
<dbReference type="Proteomes" id="UP000636709">
    <property type="component" value="Unassembled WGS sequence"/>
</dbReference>
<dbReference type="GO" id="GO:0006952">
    <property type="term" value="P:defense response"/>
    <property type="evidence" value="ECO:0007669"/>
    <property type="project" value="UniProtKB-KW"/>
</dbReference>
<feature type="coiled-coil region" evidence="6">
    <location>
        <begin position="106"/>
        <end position="133"/>
    </location>
</feature>
<evidence type="ECO:0000256" key="5">
    <source>
        <dbReference type="ARBA" id="ARBA00022821"/>
    </source>
</evidence>
<evidence type="ECO:0000256" key="3">
    <source>
        <dbReference type="ARBA" id="ARBA00022737"/>
    </source>
</evidence>
<evidence type="ECO:0000259" key="7">
    <source>
        <dbReference type="Pfam" id="PF18052"/>
    </source>
</evidence>
<gene>
    <name evidence="8" type="ORF">HU200_012531</name>
</gene>
<keyword evidence="2" id="KW-0433">Leucine-rich repeat</keyword>
<protein>
    <recommendedName>
        <fullName evidence="7">Disease resistance N-terminal domain-containing protein</fullName>
    </recommendedName>
</protein>
<dbReference type="OrthoDB" id="675227at2759"/>
<proteinExistence type="inferred from homology"/>
<dbReference type="AlphaFoldDB" id="A0A835KLT1"/>
<dbReference type="InterPro" id="IPR038005">
    <property type="entry name" value="RX-like_CC"/>
</dbReference>
<dbReference type="EMBL" id="JACEFO010001021">
    <property type="protein sequence ID" value="KAF8749905.1"/>
    <property type="molecule type" value="Genomic_DNA"/>
</dbReference>
<evidence type="ECO:0000313" key="8">
    <source>
        <dbReference type="EMBL" id="KAF8749905.1"/>
    </source>
</evidence>
<sequence>MEPTVLSVGKSVLDGALRYATSAVAEEVSLQLGVRRDQAFIKDELEMMQAFLMAAHEERDEHRVVATWVKQVRDVAYDVEDCIQDFTVRLGDRYSWWLAPRVLIYRHRVSKQMKELRARVEDVSQRNARYQLIKGSSAASMANTAAGQPSSSMPSRATTMSAIDEERRQQNKAIFLLVRLSVRQMRP</sequence>
<name>A0A835KLT1_9POAL</name>
<dbReference type="Gene3D" id="1.20.5.4130">
    <property type="match status" value="1"/>
</dbReference>
<dbReference type="InterPro" id="IPR041118">
    <property type="entry name" value="Rx_N"/>
</dbReference>
<evidence type="ECO:0000256" key="6">
    <source>
        <dbReference type="SAM" id="Coils"/>
    </source>
</evidence>
<evidence type="ECO:0000313" key="9">
    <source>
        <dbReference type="Proteomes" id="UP000636709"/>
    </source>
</evidence>
<dbReference type="PANTHER" id="PTHR19338">
    <property type="entry name" value="TRANSLOCASE OF INNER MITOCHONDRIAL MEMBRANE 13 HOMOLOG"/>
    <property type="match status" value="1"/>
</dbReference>
<keyword evidence="4" id="KW-0547">Nucleotide-binding</keyword>
<keyword evidence="5" id="KW-0611">Plant defense</keyword>
<reference evidence="8" key="1">
    <citation type="submission" date="2020-07" db="EMBL/GenBank/DDBJ databases">
        <title>Genome sequence and genetic diversity analysis of an under-domesticated orphan crop, white fonio (Digitaria exilis).</title>
        <authorList>
            <person name="Bennetzen J.L."/>
            <person name="Chen S."/>
            <person name="Ma X."/>
            <person name="Wang X."/>
            <person name="Yssel A.E.J."/>
            <person name="Chaluvadi S.R."/>
            <person name="Johnson M."/>
            <person name="Gangashetty P."/>
            <person name="Hamidou F."/>
            <person name="Sanogo M.D."/>
            <person name="Zwaenepoel A."/>
            <person name="Wallace J."/>
            <person name="Van De Peer Y."/>
            <person name="Van Deynze A."/>
        </authorList>
    </citation>
    <scope>NUCLEOTIDE SEQUENCE</scope>
    <source>
        <tissue evidence="8">Leaves</tissue>
    </source>
</reference>
<evidence type="ECO:0000256" key="2">
    <source>
        <dbReference type="ARBA" id="ARBA00022614"/>
    </source>
</evidence>
<dbReference type="CDD" id="cd14798">
    <property type="entry name" value="RX-CC_like"/>
    <property type="match status" value="1"/>
</dbReference>
<dbReference type="PANTHER" id="PTHR19338:SF58">
    <property type="entry name" value="OS09G0517100 PROTEIN"/>
    <property type="match status" value="1"/>
</dbReference>
<keyword evidence="9" id="KW-1185">Reference proteome</keyword>
<accession>A0A835KLT1</accession>
<comment type="similarity">
    <text evidence="1">Belongs to the disease resistance NB-LRR family.</text>
</comment>
<evidence type="ECO:0000256" key="4">
    <source>
        <dbReference type="ARBA" id="ARBA00022741"/>
    </source>
</evidence>
<dbReference type="Pfam" id="PF18052">
    <property type="entry name" value="Rx_N"/>
    <property type="match status" value="1"/>
</dbReference>
<keyword evidence="3" id="KW-0677">Repeat</keyword>
<feature type="domain" description="Disease resistance N-terminal" evidence="7">
    <location>
        <begin position="16"/>
        <end position="93"/>
    </location>
</feature>
<keyword evidence="6" id="KW-0175">Coiled coil</keyword>
<dbReference type="GO" id="GO:0000166">
    <property type="term" value="F:nucleotide binding"/>
    <property type="evidence" value="ECO:0007669"/>
    <property type="project" value="UniProtKB-KW"/>
</dbReference>